<name>A0A1W1VYR8_9BACT</name>
<gene>
    <name evidence="2" type="ORF">SAMN00120144_3443</name>
</gene>
<dbReference type="PANTHER" id="PTHR21666">
    <property type="entry name" value="PEPTIDASE-RELATED"/>
    <property type="match status" value="1"/>
</dbReference>
<accession>A0A1W1VYR8</accession>
<dbReference type="InterPro" id="IPR050570">
    <property type="entry name" value="Cell_wall_metabolism_enzyme"/>
</dbReference>
<dbReference type="STRING" id="645990.SAMN00120144_3443"/>
<dbReference type="InterPro" id="IPR016047">
    <property type="entry name" value="M23ase_b-sheet_dom"/>
</dbReference>
<dbReference type="Gene3D" id="2.70.70.10">
    <property type="entry name" value="Glucose Permease (Domain IIA)"/>
    <property type="match status" value="1"/>
</dbReference>
<evidence type="ECO:0000313" key="3">
    <source>
        <dbReference type="Proteomes" id="UP000192266"/>
    </source>
</evidence>
<reference evidence="2 3" key="1">
    <citation type="submission" date="2017-04" db="EMBL/GenBank/DDBJ databases">
        <authorList>
            <person name="Afonso C.L."/>
            <person name="Miller P.J."/>
            <person name="Scott M.A."/>
            <person name="Spackman E."/>
            <person name="Goraichik I."/>
            <person name="Dimitrov K.M."/>
            <person name="Suarez D.L."/>
            <person name="Swayne D.E."/>
        </authorList>
    </citation>
    <scope>NUCLEOTIDE SEQUENCE [LARGE SCALE GENOMIC DNA]</scope>
    <source>
        <strain evidence="2 3">DSM 11622</strain>
    </source>
</reference>
<dbReference type="EMBL" id="FWWW01000083">
    <property type="protein sequence ID" value="SMB98509.1"/>
    <property type="molecule type" value="Genomic_DNA"/>
</dbReference>
<dbReference type="SUPFAM" id="SSF51261">
    <property type="entry name" value="Duplicated hybrid motif"/>
    <property type="match status" value="1"/>
</dbReference>
<dbReference type="AlphaFoldDB" id="A0A1W1VYR8"/>
<dbReference type="Pfam" id="PF01551">
    <property type="entry name" value="Peptidase_M23"/>
    <property type="match status" value="1"/>
</dbReference>
<proteinExistence type="predicted"/>
<feature type="domain" description="M23ase beta-sheet core" evidence="1">
    <location>
        <begin position="103"/>
        <end position="161"/>
    </location>
</feature>
<evidence type="ECO:0000313" key="2">
    <source>
        <dbReference type="EMBL" id="SMB98509.1"/>
    </source>
</evidence>
<evidence type="ECO:0000259" key="1">
    <source>
        <dbReference type="Pfam" id="PF01551"/>
    </source>
</evidence>
<dbReference type="CDD" id="cd12797">
    <property type="entry name" value="M23_peptidase"/>
    <property type="match status" value="1"/>
</dbReference>
<protein>
    <submittedName>
        <fullName evidence="2">Peptidase M23</fullName>
    </submittedName>
</protein>
<dbReference type="PANTHER" id="PTHR21666:SF285">
    <property type="entry name" value="M23 FAMILY METALLOPEPTIDASE"/>
    <property type="match status" value="1"/>
</dbReference>
<keyword evidence="3" id="KW-1185">Reference proteome</keyword>
<dbReference type="GO" id="GO:0004222">
    <property type="term" value="F:metalloendopeptidase activity"/>
    <property type="evidence" value="ECO:0007669"/>
    <property type="project" value="TreeGrafter"/>
</dbReference>
<organism evidence="2 3">
    <name type="scientific">Hymenobacter roseosalivarius DSM 11622</name>
    <dbReference type="NCBI Taxonomy" id="645990"/>
    <lineage>
        <taxon>Bacteria</taxon>
        <taxon>Pseudomonadati</taxon>
        <taxon>Bacteroidota</taxon>
        <taxon>Cytophagia</taxon>
        <taxon>Cytophagales</taxon>
        <taxon>Hymenobacteraceae</taxon>
        <taxon>Hymenobacter</taxon>
    </lineage>
</organism>
<dbReference type="InterPro" id="IPR011055">
    <property type="entry name" value="Dup_hybrid_motif"/>
</dbReference>
<dbReference type="Proteomes" id="UP000192266">
    <property type="component" value="Unassembled WGS sequence"/>
</dbReference>
<sequence>MLLLSKGLKIVQYQVRGVSKIIKLSGLGVAVGAAALTVMSLRPAPFNGPVVPRRTTQAVPTAKASRHITPLDSVPAYYFMFPIKPGKPNFLAGSMGEIRPNHFHGGLDIKTDGRVDLPVYAAADGYVSRLKQSAFGYGNVLYITHPNGLTTVYGHLNRFEGPVADFLRQQQYAKQTFELELFPTKNQFVVKRGEIVALSGNTGGSGGPHLHWEVRDLEDRQLNPLRFGGFAEIQDHVAPTLQAFAVEPLSIEARVSGRFDKAVFTPKKPPTPPIPGAPYAYPDTIAAFGTVGLLIQGFDRFDLASNRNGLQRVEVRVNGQPLYRYVIDAVPFSDSRQISQHIDYQWQQTNGRTFEKLFVDDGNTLPIYTTNGVKGKLRVEEGSLYTVEVRMSDSYGNTTPFTFVLRGQKPVYYKTRNASVRKPALRYDINRNILKVVATDPDTSRQGANITLLRGNRRLEVVPSYTVQSENVYLYDLRAGLPDSIRFGQLTKAFEPQALIPAASEQAFSNGLQNLVFSPLTLFDTLYLQNSYKEGLWTIHNARTPLFKPLQATLKPTIAVADKTRSAVYMINYKGARIYQGGKWDGEQITFPVKIFGSFRILTDTLAPTARLVRKSPAGLTFVVADNLSGLSSYRLLVNGQWRMLRYEYKNATLFTDPQDKTVPLAGEAELRLTDQAGNEKILQFKI</sequence>